<feature type="region of interest" description="Disordered" evidence="1">
    <location>
        <begin position="108"/>
        <end position="160"/>
    </location>
</feature>
<feature type="compositionally biased region" description="Polar residues" evidence="1">
    <location>
        <begin position="110"/>
        <end position="136"/>
    </location>
</feature>
<dbReference type="AlphaFoldDB" id="A0AAV9LEX7"/>
<gene>
    <name evidence="3" type="ORF">R3W88_026802</name>
</gene>
<feature type="transmembrane region" description="Helical" evidence="2">
    <location>
        <begin position="203"/>
        <end position="222"/>
    </location>
</feature>
<evidence type="ECO:0000313" key="3">
    <source>
        <dbReference type="EMBL" id="KAK4724023.1"/>
    </source>
</evidence>
<name>A0AAV9LEX7_9SOLN</name>
<keyword evidence="2" id="KW-0812">Transmembrane</keyword>
<protein>
    <submittedName>
        <fullName evidence="3">Uncharacterized protein</fullName>
    </submittedName>
</protein>
<evidence type="ECO:0000256" key="1">
    <source>
        <dbReference type="SAM" id="MobiDB-lite"/>
    </source>
</evidence>
<dbReference type="Proteomes" id="UP001311915">
    <property type="component" value="Unassembled WGS sequence"/>
</dbReference>
<dbReference type="PANTHER" id="PTHR33067">
    <property type="entry name" value="RNA-DIRECTED DNA POLYMERASE-RELATED"/>
    <property type="match status" value="1"/>
</dbReference>
<proteinExistence type="predicted"/>
<reference evidence="3 4" key="1">
    <citation type="submission" date="2023-10" db="EMBL/GenBank/DDBJ databases">
        <title>Genome-Wide Identification Analysis in wild type Solanum Pinnatisectum Reveals Some Genes Defensing Phytophthora Infestans.</title>
        <authorList>
            <person name="Sun C."/>
        </authorList>
    </citation>
    <scope>NUCLEOTIDE SEQUENCE [LARGE SCALE GENOMIC DNA]</scope>
    <source>
        <strain evidence="3">LQN</strain>
        <tissue evidence="3">Leaf</tissue>
    </source>
</reference>
<evidence type="ECO:0000256" key="2">
    <source>
        <dbReference type="SAM" id="Phobius"/>
    </source>
</evidence>
<comment type="caution">
    <text evidence="3">The sequence shown here is derived from an EMBL/GenBank/DDBJ whole genome shotgun (WGS) entry which is preliminary data.</text>
</comment>
<evidence type="ECO:0000313" key="4">
    <source>
        <dbReference type="Proteomes" id="UP001311915"/>
    </source>
</evidence>
<keyword evidence="2" id="KW-1133">Transmembrane helix</keyword>
<accession>A0AAV9LEX7</accession>
<organism evidence="3 4">
    <name type="scientific">Solanum pinnatisectum</name>
    <name type="common">tansyleaf nightshade</name>
    <dbReference type="NCBI Taxonomy" id="50273"/>
    <lineage>
        <taxon>Eukaryota</taxon>
        <taxon>Viridiplantae</taxon>
        <taxon>Streptophyta</taxon>
        <taxon>Embryophyta</taxon>
        <taxon>Tracheophyta</taxon>
        <taxon>Spermatophyta</taxon>
        <taxon>Magnoliopsida</taxon>
        <taxon>eudicotyledons</taxon>
        <taxon>Gunneridae</taxon>
        <taxon>Pentapetalae</taxon>
        <taxon>asterids</taxon>
        <taxon>lamiids</taxon>
        <taxon>Solanales</taxon>
        <taxon>Solanaceae</taxon>
        <taxon>Solanoideae</taxon>
        <taxon>Solaneae</taxon>
        <taxon>Solanum</taxon>
    </lineage>
</organism>
<sequence>MRYWSILSLKDWSLTPRFYLIQLQVVRLLRRHRATLKEWRRNETCDSETAGMLKVDAVTTLTTNITTMKNMMNTHFSNLALGQQLVQVNAVQQPLSWCEICGGSDHSAENSRPQGGVPSNTDPNSKQVNAVGTRSGLQLEELDPKKRNTNTVTKESEPKEGKVFAQEERVQPIVKPPPLFPQKFKKQKEYECFGKFLSLFKHVYINLPLVVVLLGIPSINLMRTSLYKKLGLGSPKPTTIILQLADRFVARHKGVVEDVLVGIIDFPSRFCCAKL</sequence>
<dbReference type="EMBL" id="JAWPEI010000006">
    <property type="protein sequence ID" value="KAK4724023.1"/>
    <property type="molecule type" value="Genomic_DNA"/>
</dbReference>
<keyword evidence="4" id="KW-1185">Reference proteome</keyword>
<dbReference type="PANTHER" id="PTHR33067:SF9">
    <property type="entry name" value="RNA-DIRECTED DNA POLYMERASE"/>
    <property type="match status" value="1"/>
</dbReference>
<keyword evidence="2" id="KW-0472">Membrane</keyword>